<dbReference type="CDD" id="cd00090">
    <property type="entry name" value="HTH_ARSR"/>
    <property type="match status" value="1"/>
</dbReference>
<proteinExistence type="predicted"/>
<name>A0A117I8U6_MYCCR</name>
<organism evidence="6 7">
    <name type="scientific">Mycolicibacterium canariasense</name>
    <name type="common">Mycobacterium canariasense</name>
    <dbReference type="NCBI Taxonomy" id="228230"/>
    <lineage>
        <taxon>Bacteria</taxon>
        <taxon>Bacillati</taxon>
        <taxon>Actinomycetota</taxon>
        <taxon>Actinomycetes</taxon>
        <taxon>Mycobacteriales</taxon>
        <taxon>Mycobacteriaceae</taxon>
        <taxon>Mycolicibacterium</taxon>
    </lineage>
</organism>
<dbReference type="PRINTS" id="PR00598">
    <property type="entry name" value="HTHMARR"/>
</dbReference>
<dbReference type="STRING" id="228230.RMCC_0765"/>
<dbReference type="SMART" id="SM00347">
    <property type="entry name" value="HTH_MARR"/>
    <property type="match status" value="1"/>
</dbReference>
<evidence type="ECO:0000259" key="5">
    <source>
        <dbReference type="PROSITE" id="PS50995"/>
    </source>
</evidence>
<keyword evidence="7" id="KW-1185">Reference proteome</keyword>
<dbReference type="InterPro" id="IPR036390">
    <property type="entry name" value="WH_DNA-bd_sf"/>
</dbReference>
<dbReference type="EMBL" id="BCSY01000028">
    <property type="protein sequence ID" value="GAS93799.1"/>
    <property type="molecule type" value="Genomic_DNA"/>
</dbReference>
<keyword evidence="2" id="KW-0238">DNA-binding</keyword>
<evidence type="ECO:0000256" key="2">
    <source>
        <dbReference type="ARBA" id="ARBA00023125"/>
    </source>
</evidence>
<dbReference type="AlphaFoldDB" id="A0A117I8U6"/>
<dbReference type="InterPro" id="IPR011991">
    <property type="entry name" value="ArsR-like_HTH"/>
</dbReference>
<reference evidence="7" key="2">
    <citation type="submission" date="2016-02" db="EMBL/GenBank/DDBJ databases">
        <title>Draft genome sequence of five rapidly growing Mycobacterium species.</title>
        <authorList>
            <person name="Katahira K."/>
            <person name="Gotou Y."/>
            <person name="Iida K."/>
            <person name="Ogura Y."/>
            <person name="Hayashi T."/>
        </authorList>
    </citation>
    <scope>NUCLEOTIDE SEQUENCE [LARGE SCALE GENOMIC DNA]</scope>
    <source>
        <strain evidence="7">JCM15298</strain>
    </source>
</reference>
<evidence type="ECO:0000256" key="1">
    <source>
        <dbReference type="ARBA" id="ARBA00023015"/>
    </source>
</evidence>
<accession>A0A117I8U6</accession>
<keyword evidence="1" id="KW-0805">Transcription regulation</keyword>
<dbReference type="InterPro" id="IPR039422">
    <property type="entry name" value="MarR/SlyA-like"/>
</dbReference>
<dbReference type="Pfam" id="PF12802">
    <property type="entry name" value="MarR_2"/>
    <property type="match status" value="1"/>
</dbReference>
<dbReference type="PANTHER" id="PTHR33164:SF43">
    <property type="entry name" value="HTH-TYPE TRANSCRIPTIONAL REPRESSOR YETL"/>
    <property type="match status" value="1"/>
</dbReference>
<dbReference type="SUPFAM" id="SSF46785">
    <property type="entry name" value="Winged helix' DNA-binding domain"/>
    <property type="match status" value="1"/>
</dbReference>
<dbReference type="InterPro" id="IPR036388">
    <property type="entry name" value="WH-like_DNA-bd_sf"/>
</dbReference>
<evidence type="ECO:0000313" key="7">
    <source>
        <dbReference type="Proteomes" id="UP000069443"/>
    </source>
</evidence>
<protein>
    <submittedName>
        <fullName evidence="6">Transcriptional regulator</fullName>
    </submittedName>
</protein>
<dbReference type="InterPro" id="IPR000835">
    <property type="entry name" value="HTH_MarR-typ"/>
</dbReference>
<keyword evidence="3" id="KW-0804">Transcription</keyword>
<evidence type="ECO:0000256" key="4">
    <source>
        <dbReference type="SAM" id="MobiDB-lite"/>
    </source>
</evidence>
<evidence type="ECO:0000256" key="3">
    <source>
        <dbReference type="ARBA" id="ARBA00023163"/>
    </source>
</evidence>
<gene>
    <name evidence="6" type="ORF">RMCC_0765</name>
</gene>
<dbReference type="PROSITE" id="PS01117">
    <property type="entry name" value="HTH_MARR_1"/>
    <property type="match status" value="1"/>
</dbReference>
<dbReference type="GO" id="GO:0006950">
    <property type="term" value="P:response to stress"/>
    <property type="evidence" value="ECO:0007669"/>
    <property type="project" value="TreeGrafter"/>
</dbReference>
<dbReference type="GO" id="GO:0003677">
    <property type="term" value="F:DNA binding"/>
    <property type="evidence" value="ECO:0007669"/>
    <property type="project" value="UniProtKB-KW"/>
</dbReference>
<dbReference type="PROSITE" id="PS50995">
    <property type="entry name" value="HTH_MARR_2"/>
    <property type="match status" value="1"/>
</dbReference>
<dbReference type="Gene3D" id="1.10.10.10">
    <property type="entry name" value="Winged helix-like DNA-binding domain superfamily/Winged helix DNA-binding domain"/>
    <property type="match status" value="1"/>
</dbReference>
<feature type="region of interest" description="Disordered" evidence="4">
    <location>
        <begin position="1"/>
        <end position="27"/>
    </location>
</feature>
<evidence type="ECO:0000313" key="6">
    <source>
        <dbReference type="EMBL" id="GAS93799.1"/>
    </source>
</evidence>
<reference evidence="7" key="1">
    <citation type="journal article" date="2016" name="Genome Announc.">
        <title>Draft Genome Sequences of Five Rapidly Growing Mycobacterium Species, M. thermoresistibile, M. fortuitum subsp. acetamidolyticum, M. canariasense, M. brisbanense, and M. novocastrense.</title>
        <authorList>
            <person name="Katahira K."/>
            <person name="Ogura Y."/>
            <person name="Gotoh Y."/>
            <person name="Hayashi T."/>
        </authorList>
    </citation>
    <scope>NUCLEOTIDE SEQUENCE [LARGE SCALE GENOMIC DNA]</scope>
    <source>
        <strain evidence="7">JCM15298</strain>
    </source>
</reference>
<dbReference type="PANTHER" id="PTHR33164">
    <property type="entry name" value="TRANSCRIPTIONAL REGULATOR, MARR FAMILY"/>
    <property type="match status" value="1"/>
</dbReference>
<sequence>MQRPMTPISVSPEAADHQAMSPRPSADSELTWLLHRAAQRMHTATGERAEEHGLQLRDYIVLSALNLTTNLTQAELGKALGLDKTTLMSQLDKLERMGLVIRRHDPRDRRARIPHITEAGEKLRAKVARACQRVEEAALPSFTHDEVQLLRRMLIEMIGDSDDPGSCL</sequence>
<dbReference type="Proteomes" id="UP000069443">
    <property type="component" value="Unassembled WGS sequence"/>
</dbReference>
<comment type="caution">
    <text evidence="6">The sequence shown here is derived from an EMBL/GenBank/DDBJ whole genome shotgun (WGS) entry which is preliminary data.</text>
</comment>
<dbReference type="GO" id="GO:0003700">
    <property type="term" value="F:DNA-binding transcription factor activity"/>
    <property type="evidence" value="ECO:0007669"/>
    <property type="project" value="InterPro"/>
</dbReference>
<feature type="domain" description="HTH marR-type" evidence="5">
    <location>
        <begin position="27"/>
        <end position="159"/>
    </location>
</feature>
<dbReference type="InterPro" id="IPR023187">
    <property type="entry name" value="Tscrpt_reg_MarR-type_CS"/>
</dbReference>